<dbReference type="SUPFAM" id="SSF103263">
    <property type="entry name" value="Chorismate synthase, AroC"/>
    <property type="match status" value="1"/>
</dbReference>
<organism evidence="9 10">
    <name type="scientific">Paracoccus denitrificans</name>
    <dbReference type="NCBI Taxonomy" id="266"/>
    <lineage>
        <taxon>Bacteria</taxon>
        <taxon>Pseudomonadati</taxon>
        <taxon>Pseudomonadota</taxon>
        <taxon>Alphaproteobacteria</taxon>
        <taxon>Rhodobacterales</taxon>
        <taxon>Paracoccaceae</taxon>
        <taxon>Paracoccus</taxon>
    </lineage>
</organism>
<dbReference type="PROSITE" id="PS00787">
    <property type="entry name" value="CHORISMATE_SYNTHASE_1"/>
    <property type="match status" value="1"/>
</dbReference>
<dbReference type="InterPro" id="IPR035904">
    <property type="entry name" value="Chorismate_synth_AroC_sf"/>
</dbReference>
<dbReference type="NCBIfam" id="NF003793">
    <property type="entry name" value="PRK05382.1"/>
    <property type="match status" value="1"/>
</dbReference>
<dbReference type="NCBIfam" id="TIGR00033">
    <property type="entry name" value="aroC"/>
    <property type="match status" value="1"/>
</dbReference>
<keyword evidence="7" id="KW-0274">FAD</keyword>
<dbReference type="GO" id="GO:0005829">
    <property type="term" value="C:cytosol"/>
    <property type="evidence" value="ECO:0007669"/>
    <property type="project" value="TreeGrafter"/>
</dbReference>
<dbReference type="Pfam" id="PF01264">
    <property type="entry name" value="Chorismate_synt"/>
    <property type="match status" value="1"/>
</dbReference>
<keyword evidence="7" id="KW-0521">NADP</keyword>
<dbReference type="InterPro" id="IPR020541">
    <property type="entry name" value="Chorismate_synthase_CS"/>
</dbReference>
<evidence type="ECO:0000256" key="7">
    <source>
        <dbReference type="HAMAP-Rule" id="MF_00300"/>
    </source>
</evidence>
<dbReference type="EC" id="4.2.3.5" evidence="3 7"/>
<name>A0A533I6W0_PARDE</name>
<comment type="similarity">
    <text evidence="2 7 8">Belongs to the chorismate synthase family.</text>
</comment>
<reference evidence="9 10" key="1">
    <citation type="journal article" date="2017" name="Nat. Commun.">
        <title>In situ click chemistry generation of cyclooxygenase-2 inhibitors.</title>
        <authorList>
            <person name="Bhardwaj A."/>
            <person name="Kaur J."/>
            <person name="Wuest M."/>
            <person name="Wuest F."/>
        </authorList>
    </citation>
    <scope>NUCLEOTIDE SEQUENCE [LARGE SCALE GENOMIC DNA]</scope>
    <source>
        <strain evidence="9">S2_012_000_R3_94</strain>
    </source>
</reference>
<gene>
    <name evidence="7 9" type="primary">aroC</name>
    <name evidence="9" type="ORF">DI616_06675</name>
</gene>
<keyword evidence="5 7" id="KW-0057">Aromatic amino acid biosynthesis</keyword>
<evidence type="ECO:0000256" key="5">
    <source>
        <dbReference type="ARBA" id="ARBA00023141"/>
    </source>
</evidence>
<keyword evidence="7" id="KW-0288">FMN</keyword>
<dbReference type="GO" id="GO:0008652">
    <property type="term" value="P:amino acid biosynthetic process"/>
    <property type="evidence" value="ECO:0007669"/>
    <property type="project" value="UniProtKB-KW"/>
</dbReference>
<feature type="binding site" evidence="7">
    <location>
        <position position="54"/>
    </location>
    <ligand>
        <name>NADP(+)</name>
        <dbReference type="ChEBI" id="CHEBI:58349"/>
    </ligand>
</feature>
<dbReference type="GO" id="GO:0009423">
    <property type="term" value="P:chorismate biosynthetic process"/>
    <property type="evidence" value="ECO:0007669"/>
    <property type="project" value="UniProtKB-UniRule"/>
</dbReference>
<dbReference type="EMBL" id="VAFL01000004">
    <property type="protein sequence ID" value="TKW67329.1"/>
    <property type="molecule type" value="Genomic_DNA"/>
</dbReference>
<dbReference type="CDD" id="cd07304">
    <property type="entry name" value="Chorismate_synthase"/>
    <property type="match status" value="1"/>
</dbReference>
<protein>
    <recommendedName>
        <fullName evidence="3 7">Chorismate synthase</fullName>
        <shortName evidence="7">CS</shortName>
        <ecNumber evidence="3 7">4.2.3.5</ecNumber>
    </recommendedName>
    <alternativeName>
        <fullName evidence="7">5-enolpyruvylshikimate-3-phosphate phospholyase</fullName>
    </alternativeName>
</protein>
<dbReference type="Gene3D" id="3.60.150.10">
    <property type="entry name" value="Chorismate synthase AroC"/>
    <property type="match status" value="1"/>
</dbReference>
<comment type="pathway">
    <text evidence="1 7 8">Metabolic intermediate biosynthesis; chorismate biosynthesis; chorismate from D-erythrose 4-phosphate and phosphoenolpyruvate: step 7/7.</text>
</comment>
<evidence type="ECO:0000256" key="4">
    <source>
        <dbReference type="ARBA" id="ARBA00022605"/>
    </source>
</evidence>
<evidence type="ECO:0000256" key="1">
    <source>
        <dbReference type="ARBA" id="ARBA00005044"/>
    </source>
</evidence>
<dbReference type="GO" id="GO:0004107">
    <property type="term" value="F:chorismate synthase activity"/>
    <property type="evidence" value="ECO:0007669"/>
    <property type="project" value="UniProtKB-UniRule"/>
</dbReference>
<evidence type="ECO:0000313" key="9">
    <source>
        <dbReference type="EMBL" id="TKW67329.1"/>
    </source>
</evidence>
<dbReference type="UniPathway" id="UPA00053">
    <property type="reaction ID" value="UER00090"/>
</dbReference>
<comment type="subunit">
    <text evidence="7">Homotetramer.</text>
</comment>
<dbReference type="GO" id="GO:0010181">
    <property type="term" value="F:FMN binding"/>
    <property type="evidence" value="ECO:0007669"/>
    <property type="project" value="TreeGrafter"/>
</dbReference>
<dbReference type="PROSITE" id="PS00789">
    <property type="entry name" value="CHORISMATE_SYNTHASE_3"/>
    <property type="match status" value="1"/>
</dbReference>
<keyword evidence="7" id="KW-0285">Flavoprotein</keyword>
<dbReference type="InterPro" id="IPR000453">
    <property type="entry name" value="Chorismate_synth"/>
</dbReference>
<dbReference type="PIRSF" id="PIRSF001456">
    <property type="entry name" value="Chorismate_synth"/>
    <property type="match status" value="1"/>
</dbReference>
<feature type="binding site" evidence="7">
    <location>
        <begin position="125"/>
        <end position="127"/>
    </location>
    <ligand>
        <name>FMN</name>
        <dbReference type="ChEBI" id="CHEBI:58210"/>
    </ligand>
</feature>
<feature type="binding site" evidence="7">
    <location>
        <position position="48"/>
    </location>
    <ligand>
        <name>NADP(+)</name>
        <dbReference type="ChEBI" id="CHEBI:58349"/>
    </ligand>
</feature>
<sequence>MSLNSFGHVFRVTTWGESHGPALGAVVDGCPPGIALDEGCIQPFMDRRRPGTSKNTTQRQEADQVRILSGVFEGRTTGTPIMLMIENTDQRSKDYGEIAQAFRPGHADITYQQKYGIRDYRGGGRSSARETAARVAAGAVAHAVLRDLVPGLKILGYMVQMGEMRLDRANFDEAAIRENPFFLPDSGAVQAWEDYLTGIRKAQNSVGAAVEILVRGCPVGLGAPVYGKLDTDLAAAMMSINAVKGVEIGEGMAAAGLTGTDNADEMRMGPDGPIYMSNHAGGILGGISTGQDIVVRFSVKPTSSILTPRRTINAAGEEIDLITKGRHDPSVGIRAVPVAEAMAACVVLDHLLLDRAQTGGIRGRIG</sequence>
<feature type="binding site" evidence="7">
    <location>
        <position position="326"/>
    </location>
    <ligand>
        <name>FMN</name>
        <dbReference type="ChEBI" id="CHEBI:58210"/>
    </ligand>
</feature>
<evidence type="ECO:0000256" key="3">
    <source>
        <dbReference type="ARBA" id="ARBA00013036"/>
    </source>
</evidence>
<dbReference type="GO" id="GO:0009073">
    <property type="term" value="P:aromatic amino acid family biosynthetic process"/>
    <property type="evidence" value="ECO:0007669"/>
    <property type="project" value="UniProtKB-KW"/>
</dbReference>
<comment type="function">
    <text evidence="7">Catalyzes the anti-1,4-elimination of the C-3 phosphate and the C-6 proR hydrogen from 5-enolpyruvylshikimate-3-phosphate (EPSP) to yield chorismate, which is the branch point compound that serves as the starting substrate for the three terminal pathways of aromatic amino acid biosynthesis. This reaction introduces a second double bond into the aromatic ring system.</text>
</comment>
<feature type="binding site" evidence="7">
    <location>
        <position position="285"/>
    </location>
    <ligand>
        <name>FMN</name>
        <dbReference type="ChEBI" id="CHEBI:58210"/>
    </ligand>
</feature>
<accession>A0A533I6W0</accession>
<dbReference type="PANTHER" id="PTHR21085:SF0">
    <property type="entry name" value="CHORISMATE SYNTHASE"/>
    <property type="match status" value="1"/>
</dbReference>
<comment type="catalytic activity">
    <reaction evidence="7 8">
        <text>5-O-(1-carboxyvinyl)-3-phosphoshikimate = chorismate + phosphate</text>
        <dbReference type="Rhea" id="RHEA:21020"/>
        <dbReference type="ChEBI" id="CHEBI:29748"/>
        <dbReference type="ChEBI" id="CHEBI:43474"/>
        <dbReference type="ChEBI" id="CHEBI:57701"/>
        <dbReference type="EC" id="4.2.3.5"/>
    </reaction>
</comment>
<dbReference type="HAMAP" id="MF_00300">
    <property type="entry name" value="Chorismate_synth"/>
    <property type="match status" value="1"/>
</dbReference>
<comment type="caution">
    <text evidence="9">The sequence shown here is derived from an EMBL/GenBank/DDBJ whole genome shotgun (WGS) entry which is preliminary data.</text>
</comment>
<dbReference type="PANTHER" id="PTHR21085">
    <property type="entry name" value="CHORISMATE SYNTHASE"/>
    <property type="match status" value="1"/>
</dbReference>
<proteinExistence type="inferred from homology"/>
<feature type="binding site" evidence="7">
    <location>
        <begin position="300"/>
        <end position="304"/>
    </location>
    <ligand>
        <name>FMN</name>
        <dbReference type="ChEBI" id="CHEBI:58210"/>
    </ligand>
</feature>
<evidence type="ECO:0000256" key="2">
    <source>
        <dbReference type="ARBA" id="ARBA00008014"/>
    </source>
</evidence>
<feature type="binding site" evidence="7">
    <location>
        <begin position="241"/>
        <end position="242"/>
    </location>
    <ligand>
        <name>FMN</name>
        <dbReference type="ChEBI" id="CHEBI:58210"/>
    </ligand>
</feature>
<keyword evidence="4 7" id="KW-0028">Amino-acid biosynthesis</keyword>
<evidence type="ECO:0000313" key="10">
    <source>
        <dbReference type="Proteomes" id="UP000315344"/>
    </source>
</evidence>
<dbReference type="PROSITE" id="PS00788">
    <property type="entry name" value="CHORISMATE_SYNTHASE_2"/>
    <property type="match status" value="1"/>
</dbReference>
<dbReference type="Proteomes" id="UP000315344">
    <property type="component" value="Unassembled WGS sequence"/>
</dbReference>
<keyword evidence="6 7" id="KW-0456">Lyase</keyword>
<comment type="cofactor">
    <cofactor evidence="7 8">
        <name>FMNH2</name>
        <dbReference type="ChEBI" id="CHEBI:57618"/>
    </cofactor>
    <text evidence="7 8">Reduced FMN (FMNH(2)).</text>
</comment>
<evidence type="ECO:0000256" key="6">
    <source>
        <dbReference type="ARBA" id="ARBA00023239"/>
    </source>
</evidence>
<evidence type="ECO:0000256" key="8">
    <source>
        <dbReference type="RuleBase" id="RU000605"/>
    </source>
</evidence>
<dbReference type="AlphaFoldDB" id="A0A533I6W0"/>